<comment type="subunit">
    <text evidence="9">Homodimer.</text>
</comment>
<reference evidence="10 11" key="1">
    <citation type="submission" date="2017-10" db="EMBL/GenBank/DDBJ databases">
        <title>The draft genome sequence of Lewinella marina KCTC 32374.</title>
        <authorList>
            <person name="Wang K."/>
        </authorList>
    </citation>
    <scope>NUCLEOTIDE SEQUENCE [LARGE SCALE GENOMIC DNA]</scope>
    <source>
        <strain evidence="10 11">MKG-38</strain>
    </source>
</reference>
<feature type="binding site" evidence="9">
    <location>
        <position position="18"/>
    </location>
    <ligand>
        <name>Mg(2+)</name>
        <dbReference type="ChEBI" id="CHEBI:18420"/>
    </ligand>
</feature>
<dbReference type="PIRSF" id="PIRSF006755">
    <property type="entry name" value="DTB_synth"/>
    <property type="match status" value="1"/>
</dbReference>
<sequence>MSQPAYFVSGIGTEVGKTVASAYLQLALGADYWKPVQAGDLDFGDRDRVRQWTGLPADRYHPERYRLRTPASPHYAAHLDGLSIELDDFRLPEPTGRPLLVEGAGGLLVPLNETDCMIDLAARLGLPVILVSRHYLGSINHTLLSLEVLKGRGMELAGIVFSGGENPESERIITQLSGAPVLARLPELPQIDPTTLQGLLDAAPLALPSRSPQ</sequence>
<evidence type="ECO:0000256" key="3">
    <source>
        <dbReference type="ARBA" id="ARBA00022723"/>
    </source>
</evidence>
<evidence type="ECO:0000256" key="6">
    <source>
        <dbReference type="ARBA" id="ARBA00022840"/>
    </source>
</evidence>
<accession>A0A2G0CGY8</accession>
<keyword evidence="1 9" id="KW-0963">Cytoplasm</keyword>
<comment type="subcellular location">
    <subcellularLocation>
        <location evidence="9">Cytoplasm</location>
    </subcellularLocation>
</comment>
<protein>
    <recommendedName>
        <fullName evidence="9">ATP-dependent dethiobiotin synthetase BioD</fullName>
        <ecNumber evidence="9">6.3.3.3</ecNumber>
    </recommendedName>
    <alternativeName>
        <fullName evidence="9">DTB synthetase</fullName>
        <shortName evidence="9">DTBS</shortName>
    </alternativeName>
    <alternativeName>
        <fullName evidence="9">Dethiobiotin synthase</fullName>
    </alternativeName>
</protein>
<comment type="similarity">
    <text evidence="9">Belongs to the dethiobiotin synthetase family.</text>
</comment>
<dbReference type="AlphaFoldDB" id="A0A2G0CGY8"/>
<dbReference type="GO" id="GO:0005829">
    <property type="term" value="C:cytosol"/>
    <property type="evidence" value="ECO:0007669"/>
    <property type="project" value="TreeGrafter"/>
</dbReference>
<dbReference type="Gene3D" id="3.40.50.300">
    <property type="entry name" value="P-loop containing nucleotide triphosphate hydrolases"/>
    <property type="match status" value="1"/>
</dbReference>
<keyword evidence="3 9" id="KW-0479">Metal-binding</keyword>
<dbReference type="PANTHER" id="PTHR43210:SF2">
    <property type="entry name" value="ATP-DEPENDENT DETHIOBIOTIN SYNTHETASE BIOD 2"/>
    <property type="match status" value="1"/>
</dbReference>
<feature type="binding site" evidence="9">
    <location>
        <position position="102"/>
    </location>
    <ligand>
        <name>Mg(2+)</name>
        <dbReference type="ChEBI" id="CHEBI:18420"/>
    </ligand>
</feature>
<dbReference type="NCBIfam" id="TIGR00347">
    <property type="entry name" value="bioD"/>
    <property type="match status" value="1"/>
</dbReference>
<keyword evidence="5 9" id="KW-0093">Biotin biosynthesis</keyword>
<dbReference type="EMBL" id="PDLO01000002">
    <property type="protein sequence ID" value="PHK99239.1"/>
    <property type="molecule type" value="Genomic_DNA"/>
</dbReference>
<dbReference type="RefSeq" id="WP_099105855.1">
    <property type="nucleotide sequence ID" value="NZ_JAATJF010000002.1"/>
</dbReference>
<dbReference type="GO" id="GO:0000287">
    <property type="term" value="F:magnesium ion binding"/>
    <property type="evidence" value="ECO:0007669"/>
    <property type="project" value="UniProtKB-UniRule"/>
</dbReference>
<keyword evidence="7 9" id="KW-0460">Magnesium</keyword>
<evidence type="ECO:0000313" key="11">
    <source>
        <dbReference type="Proteomes" id="UP000226437"/>
    </source>
</evidence>
<feature type="binding site" evidence="9">
    <location>
        <position position="45"/>
    </location>
    <ligand>
        <name>ATP</name>
        <dbReference type="ChEBI" id="CHEBI:30616"/>
    </ligand>
</feature>
<feature type="binding site" evidence="9">
    <location>
        <begin position="186"/>
        <end position="188"/>
    </location>
    <ligand>
        <name>ATP</name>
        <dbReference type="ChEBI" id="CHEBI:30616"/>
    </ligand>
</feature>
<comment type="caution">
    <text evidence="10">The sequence shown here is derived from an EMBL/GenBank/DDBJ whole genome shotgun (WGS) entry which is preliminary data.</text>
</comment>
<comment type="pathway">
    <text evidence="9">Cofactor biosynthesis; biotin biosynthesis; biotin from 7,8-diaminononanoate: step 1/2.</text>
</comment>
<dbReference type="UniPathway" id="UPA00078">
    <property type="reaction ID" value="UER00161"/>
</dbReference>
<keyword evidence="4 9" id="KW-0547">Nucleotide-binding</keyword>
<proteinExistence type="inferred from homology"/>
<feature type="binding site" evidence="9">
    <location>
        <begin position="102"/>
        <end position="105"/>
    </location>
    <ligand>
        <name>ATP</name>
        <dbReference type="ChEBI" id="CHEBI:30616"/>
    </ligand>
</feature>
<evidence type="ECO:0000256" key="8">
    <source>
        <dbReference type="ARBA" id="ARBA00047386"/>
    </source>
</evidence>
<dbReference type="InterPro" id="IPR027417">
    <property type="entry name" value="P-loop_NTPase"/>
</dbReference>
<evidence type="ECO:0000256" key="7">
    <source>
        <dbReference type="ARBA" id="ARBA00022842"/>
    </source>
</evidence>
<dbReference type="InterPro" id="IPR004472">
    <property type="entry name" value="DTB_synth_BioD"/>
</dbReference>
<dbReference type="GO" id="GO:0005524">
    <property type="term" value="F:ATP binding"/>
    <property type="evidence" value="ECO:0007669"/>
    <property type="project" value="UniProtKB-UniRule"/>
</dbReference>
<evidence type="ECO:0000313" key="10">
    <source>
        <dbReference type="EMBL" id="PHK99239.1"/>
    </source>
</evidence>
<dbReference type="GO" id="GO:0009102">
    <property type="term" value="P:biotin biosynthetic process"/>
    <property type="evidence" value="ECO:0007669"/>
    <property type="project" value="UniProtKB-UniRule"/>
</dbReference>
<feature type="binding site" evidence="9">
    <location>
        <begin position="14"/>
        <end position="19"/>
    </location>
    <ligand>
        <name>ATP</name>
        <dbReference type="ChEBI" id="CHEBI:30616"/>
    </ligand>
</feature>
<keyword evidence="11" id="KW-1185">Reference proteome</keyword>
<dbReference type="GO" id="GO:0004141">
    <property type="term" value="F:dethiobiotin synthase activity"/>
    <property type="evidence" value="ECO:0007669"/>
    <property type="project" value="UniProtKB-UniRule"/>
</dbReference>
<feature type="binding site" evidence="9">
    <location>
        <position position="45"/>
    </location>
    <ligand>
        <name>Mg(2+)</name>
        <dbReference type="ChEBI" id="CHEBI:18420"/>
    </ligand>
</feature>
<evidence type="ECO:0000256" key="2">
    <source>
        <dbReference type="ARBA" id="ARBA00022598"/>
    </source>
</evidence>
<dbReference type="Proteomes" id="UP000226437">
    <property type="component" value="Unassembled WGS sequence"/>
</dbReference>
<comment type="caution">
    <text evidence="9">Lacks conserved residue(s) required for the propagation of feature annotation.</text>
</comment>
<organism evidence="10 11">
    <name type="scientific">Neolewinella marina</name>
    <dbReference type="NCBI Taxonomy" id="438751"/>
    <lineage>
        <taxon>Bacteria</taxon>
        <taxon>Pseudomonadati</taxon>
        <taxon>Bacteroidota</taxon>
        <taxon>Saprospiria</taxon>
        <taxon>Saprospirales</taxon>
        <taxon>Lewinellaceae</taxon>
        <taxon>Neolewinella</taxon>
    </lineage>
</organism>
<keyword evidence="6 9" id="KW-0067">ATP-binding</keyword>
<comment type="catalytic activity">
    <reaction evidence="8">
        <text>(7R,8S)-8-amino-7-(carboxyamino)nonanoate + ATP = (4R,5S)-dethiobiotin + ADP + phosphate + H(+)</text>
        <dbReference type="Rhea" id="RHEA:63684"/>
        <dbReference type="ChEBI" id="CHEBI:15378"/>
        <dbReference type="ChEBI" id="CHEBI:30616"/>
        <dbReference type="ChEBI" id="CHEBI:43474"/>
        <dbReference type="ChEBI" id="CHEBI:149470"/>
        <dbReference type="ChEBI" id="CHEBI:149473"/>
        <dbReference type="ChEBI" id="CHEBI:456216"/>
    </reaction>
</comment>
<evidence type="ECO:0000256" key="4">
    <source>
        <dbReference type="ARBA" id="ARBA00022741"/>
    </source>
</evidence>
<dbReference type="SUPFAM" id="SSF52540">
    <property type="entry name" value="P-loop containing nucleoside triphosphate hydrolases"/>
    <property type="match status" value="1"/>
</dbReference>
<keyword evidence="2 9" id="KW-0436">Ligase</keyword>
<dbReference type="HAMAP" id="MF_00336">
    <property type="entry name" value="BioD"/>
    <property type="match status" value="1"/>
</dbReference>
<dbReference type="PANTHER" id="PTHR43210">
    <property type="entry name" value="DETHIOBIOTIN SYNTHETASE"/>
    <property type="match status" value="1"/>
</dbReference>
<dbReference type="CDD" id="cd03109">
    <property type="entry name" value="DTBS"/>
    <property type="match status" value="1"/>
</dbReference>
<feature type="active site" evidence="9">
    <location>
        <position position="34"/>
    </location>
</feature>
<dbReference type="OrthoDB" id="9802097at2"/>
<gene>
    <name evidence="9 10" type="primary">bioD</name>
    <name evidence="10" type="ORF">CGL56_07215</name>
</gene>
<evidence type="ECO:0000256" key="1">
    <source>
        <dbReference type="ARBA" id="ARBA00022490"/>
    </source>
</evidence>
<evidence type="ECO:0000256" key="9">
    <source>
        <dbReference type="HAMAP-Rule" id="MF_00336"/>
    </source>
</evidence>
<dbReference type="EC" id="6.3.3.3" evidence="9"/>
<dbReference type="Pfam" id="PF13500">
    <property type="entry name" value="AAA_26"/>
    <property type="match status" value="1"/>
</dbReference>
<name>A0A2G0CGY8_9BACT</name>
<comment type="function">
    <text evidence="9">Catalyzes a mechanistically unusual reaction, the ATP-dependent insertion of CO2 between the N7 and N8 nitrogen atoms of 7,8-diaminopelargonic acid (DAPA, also called 7,8-diammoniononanoate) to form a ureido ring.</text>
</comment>
<comment type="cofactor">
    <cofactor evidence="9">
        <name>Mg(2+)</name>
        <dbReference type="ChEBI" id="CHEBI:18420"/>
    </cofactor>
</comment>
<evidence type="ECO:0000256" key="5">
    <source>
        <dbReference type="ARBA" id="ARBA00022756"/>
    </source>
</evidence>
<comment type="catalytic activity">
    <reaction evidence="9">
        <text>(7R,8S)-7,8-diammoniononanoate + CO2 + ATP = (4R,5S)-dethiobiotin + ADP + phosphate + 3 H(+)</text>
        <dbReference type="Rhea" id="RHEA:15805"/>
        <dbReference type="ChEBI" id="CHEBI:15378"/>
        <dbReference type="ChEBI" id="CHEBI:16526"/>
        <dbReference type="ChEBI" id="CHEBI:30616"/>
        <dbReference type="ChEBI" id="CHEBI:43474"/>
        <dbReference type="ChEBI" id="CHEBI:149469"/>
        <dbReference type="ChEBI" id="CHEBI:149473"/>
        <dbReference type="ChEBI" id="CHEBI:456216"/>
        <dbReference type="EC" id="6.3.3.3"/>
    </reaction>
</comment>